<organism evidence="4 5">
    <name type="scientific">Rhododendron williamsianum</name>
    <dbReference type="NCBI Taxonomy" id="262921"/>
    <lineage>
        <taxon>Eukaryota</taxon>
        <taxon>Viridiplantae</taxon>
        <taxon>Streptophyta</taxon>
        <taxon>Embryophyta</taxon>
        <taxon>Tracheophyta</taxon>
        <taxon>Spermatophyta</taxon>
        <taxon>Magnoliopsida</taxon>
        <taxon>eudicotyledons</taxon>
        <taxon>Gunneridae</taxon>
        <taxon>Pentapetalae</taxon>
        <taxon>asterids</taxon>
        <taxon>Ericales</taxon>
        <taxon>Ericaceae</taxon>
        <taxon>Ericoideae</taxon>
        <taxon>Rhodoreae</taxon>
        <taxon>Rhododendron</taxon>
    </lineage>
</organism>
<dbReference type="OrthoDB" id="843797at2759"/>
<dbReference type="Proteomes" id="UP000428333">
    <property type="component" value="Linkage Group LG09"/>
</dbReference>
<dbReference type="InterPro" id="IPR023210">
    <property type="entry name" value="NADP_OxRdtase_dom"/>
</dbReference>
<sequence>MSGIYGPPKPSEEMMIKLIHHAINSGVTFLDTSDIYGPHINEILLGKALKGGMREKVNWLPNLGSSPLTERRWRFAAIQPMYGLPARPA</sequence>
<evidence type="ECO:0000256" key="2">
    <source>
        <dbReference type="ARBA" id="ARBA00023002"/>
    </source>
</evidence>
<keyword evidence="5" id="KW-1185">Reference proteome</keyword>
<dbReference type="Gene3D" id="3.20.20.100">
    <property type="entry name" value="NADP-dependent oxidoreductase domain"/>
    <property type="match status" value="1"/>
</dbReference>
<dbReference type="PANTHER" id="PTHR43625">
    <property type="entry name" value="AFLATOXIN B1 ALDEHYDE REDUCTASE"/>
    <property type="match status" value="1"/>
</dbReference>
<evidence type="ECO:0000313" key="5">
    <source>
        <dbReference type="Proteomes" id="UP000428333"/>
    </source>
</evidence>
<reference evidence="4 5" key="1">
    <citation type="journal article" date="2019" name="Genome Biol. Evol.">
        <title>The Rhododendron genome and chromosomal organization provide insight into shared whole-genome duplications across the heath family (Ericaceae).</title>
        <authorList>
            <person name="Soza V.L."/>
            <person name="Lindsley D."/>
            <person name="Waalkes A."/>
            <person name="Ramage E."/>
            <person name="Patwardhan R.P."/>
            <person name="Burton J.N."/>
            <person name="Adey A."/>
            <person name="Kumar A."/>
            <person name="Qiu R."/>
            <person name="Shendure J."/>
            <person name="Hall B."/>
        </authorList>
    </citation>
    <scope>NUCLEOTIDE SEQUENCE [LARGE SCALE GENOMIC DNA]</scope>
    <source>
        <strain evidence="4">RSF 1966-606</strain>
    </source>
</reference>
<gene>
    <name evidence="4" type="ORF">C3L33_15225</name>
</gene>
<accession>A0A6A4L3Y4</accession>
<dbReference type="PANTHER" id="PTHR43625:SF40">
    <property type="entry name" value="ALDO-KETO REDUCTASE YAKC [NADP(+)]"/>
    <property type="match status" value="1"/>
</dbReference>
<dbReference type="SUPFAM" id="SSF51430">
    <property type="entry name" value="NAD(P)-linked oxidoreductase"/>
    <property type="match status" value="1"/>
</dbReference>
<evidence type="ECO:0000256" key="1">
    <source>
        <dbReference type="ARBA" id="ARBA00022857"/>
    </source>
</evidence>
<comment type="caution">
    <text evidence="4">The sequence shown here is derived from an EMBL/GenBank/DDBJ whole genome shotgun (WGS) entry which is preliminary data.</text>
</comment>
<dbReference type="InterPro" id="IPR036812">
    <property type="entry name" value="NAD(P)_OxRdtase_dom_sf"/>
</dbReference>
<dbReference type="GO" id="GO:0005737">
    <property type="term" value="C:cytoplasm"/>
    <property type="evidence" value="ECO:0007669"/>
    <property type="project" value="TreeGrafter"/>
</dbReference>
<dbReference type="InterPro" id="IPR050791">
    <property type="entry name" value="Aldo-Keto_reductase"/>
</dbReference>
<dbReference type="Pfam" id="PF00248">
    <property type="entry name" value="Aldo_ket_red"/>
    <property type="match status" value="1"/>
</dbReference>
<evidence type="ECO:0000313" key="4">
    <source>
        <dbReference type="EMBL" id="KAE9452870.1"/>
    </source>
</evidence>
<dbReference type="AlphaFoldDB" id="A0A6A4L3Y4"/>
<protein>
    <recommendedName>
        <fullName evidence="3">NADP-dependent oxidoreductase domain-containing protein</fullName>
    </recommendedName>
</protein>
<keyword evidence="1" id="KW-0521">NADP</keyword>
<feature type="non-terminal residue" evidence="4">
    <location>
        <position position="1"/>
    </location>
</feature>
<feature type="domain" description="NADP-dependent oxidoreductase" evidence="3">
    <location>
        <begin position="11"/>
        <end position="57"/>
    </location>
</feature>
<dbReference type="GO" id="GO:0016491">
    <property type="term" value="F:oxidoreductase activity"/>
    <property type="evidence" value="ECO:0007669"/>
    <property type="project" value="UniProtKB-KW"/>
</dbReference>
<name>A0A6A4L3Y4_9ERIC</name>
<keyword evidence="2" id="KW-0560">Oxidoreductase</keyword>
<evidence type="ECO:0000259" key="3">
    <source>
        <dbReference type="Pfam" id="PF00248"/>
    </source>
</evidence>
<proteinExistence type="predicted"/>
<dbReference type="EMBL" id="QEFC01002337">
    <property type="protein sequence ID" value="KAE9452870.1"/>
    <property type="molecule type" value="Genomic_DNA"/>
</dbReference>